<gene>
    <name evidence="3" type="ORF">FPE_LOCUS20974</name>
</gene>
<keyword evidence="4" id="KW-1185">Reference proteome</keyword>
<dbReference type="InterPro" id="IPR003611">
    <property type="entry name" value="NUMOD3"/>
</dbReference>
<accession>A0AAD2E1C5</accession>
<evidence type="ECO:0000259" key="2">
    <source>
        <dbReference type="Pfam" id="PF07460"/>
    </source>
</evidence>
<feature type="region of interest" description="Disordered" evidence="1">
    <location>
        <begin position="635"/>
        <end position="658"/>
    </location>
</feature>
<proteinExistence type="predicted"/>
<sequence>MRLQPHVNAIHMKPMLAFWQKPGFFPLYDFEGSGIKTTAQGSGDRYLVAPPCGAVLSTAVPEPFGIKLCFCTAVQYLYISTIPQSRSWRASTVRSTLNLFLKKVYFGLRLDELPMPLLDIATAQPCSCFHDNVLAFRSQIHFNKVIIGNARRLASSFSWKPFHIQEKPRRQFDLGRIEVWRGGVTIKAVATLESTSKTRENDYHNALRIDVDSRSSNSCMVERQSSSEDLIEVDEREKLRRLRISNANKGNRPWNKGRKHSPETLQRIRENTRLAMQDPKVKMKLANLGHAQSQETRMKIGVSVRLGWQKRRENLMLQEICCYEWKNLIAEASRRGLFGEERLEWNSYKILSKQLEQEWLLSVGERIKVPRPMWNRRAPKSAEQRRKISEAISAKWADPEYRSRVCTGLFKFHGIQDGFERKPKRKLSEDVLTRKRSPPKKKYDETDSLAKSKPKSPVQGIRSKINNNSLYKDPMASSKLEILKNIRAQRAAAENKKSQTVGRAKVLIAEAKKATKALEIAAKSSPLAQASLLETQMLITEAIQYMESIKNRDLVPYEWDSDPLPISIYAEEETDTEITSLNHIEKSYLNGVQSFASTSFEGLNLNKLVVPDFLNGSAVSSNSCNNDLLGSYRDFPPPELDSRSNSSPDAIEESGQKPLRTIDPTHWIQLCCFLGE</sequence>
<dbReference type="PANTHER" id="PTHR34199:SF2">
    <property type="entry name" value="NUMOD3 MOTIF FAMILY PROTEIN, EXPRESSED"/>
    <property type="match status" value="1"/>
</dbReference>
<feature type="domain" description="Nuclease associated modular" evidence="2">
    <location>
        <begin position="241"/>
        <end position="269"/>
    </location>
</feature>
<dbReference type="Pfam" id="PF07460">
    <property type="entry name" value="NUMOD3"/>
    <property type="match status" value="1"/>
</dbReference>
<dbReference type="GO" id="GO:0003677">
    <property type="term" value="F:DNA binding"/>
    <property type="evidence" value="ECO:0007669"/>
    <property type="project" value="InterPro"/>
</dbReference>
<evidence type="ECO:0000313" key="4">
    <source>
        <dbReference type="Proteomes" id="UP000834106"/>
    </source>
</evidence>
<dbReference type="EMBL" id="OU503048">
    <property type="protein sequence ID" value="CAI9773544.1"/>
    <property type="molecule type" value="Genomic_DNA"/>
</dbReference>
<feature type="compositionally biased region" description="Basic and acidic residues" evidence="1">
    <location>
        <begin position="441"/>
        <end position="450"/>
    </location>
</feature>
<evidence type="ECO:0000313" key="3">
    <source>
        <dbReference type="EMBL" id="CAI9773544.1"/>
    </source>
</evidence>
<feature type="compositionally biased region" description="Basic and acidic residues" evidence="1">
    <location>
        <begin position="423"/>
        <end position="433"/>
    </location>
</feature>
<evidence type="ECO:0000256" key="1">
    <source>
        <dbReference type="SAM" id="MobiDB-lite"/>
    </source>
</evidence>
<dbReference type="PANTHER" id="PTHR34199">
    <property type="entry name" value="NUMOD3 MOTIF FAMILY PROTEIN, EXPRESSED"/>
    <property type="match status" value="1"/>
</dbReference>
<organism evidence="3 4">
    <name type="scientific">Fraxinus pennsylvanica</name>
    <dbReference type="NCBI Taxonomy" id="56036"/>
    <lineage>
        <taxon>Eukaryota</taxon>
        <taxon>Viridiplantae</taxon>
        <taxon>Streptophyta</taxon>
        <taxon>Embryophyta</taxon>
        <taxon>Tracheophyta</taxon>
        <taxon>Spermatophyta</taxon>
        <taxon>Magnoliopsida</taxon>
        <taxon>eudicotyledons</taxon>
        <taxon>Gunneridae</taxon>
        <taxon>Pentapetalae</taxon>
        <taxon>asterids</taxon>
        <taxon>lamiids</taxon>
        <taxon>Lamiales</taxon>
        <taxon>Oleaceae</taxon>
        <taxon>Oleeae</taxon>
        <taxon>Fraxinus</taxon>
    </lineage>
</organism>
<dbReference type="AlphaFoldDB" id="A0AAD2E1C5"/>
<dbReference type="Proteomes" id="UP000834106">
    <property type="component" value="Chromosome 13"/>
</dbReference>
<feature type="region of interest" description="Disordered" evidence="1">
    <location>
        <begin position="423"/>
        <end position="461"/>
    </location>
</feature>
<reference evidence="3" key="1">
    <citation type="submission" date="2023-05" db="EMBL/GenBank/DDBJ databases">
        <authorList>
            <person name="Huff M."/>
        </authorList>
    </citation>
    <scope>NUCLEOTIDE SEQUENCE</scope>
</reference>
<name>A0AAD2E1C5_9LAMI</name>
<protein>
    <recommendedName>
        <fullName evidence="2">Nuclease associated modular domain-containing protein</fullName>
    </recommendedName>
</protein>